<feature type="compositionally biased region" description="Basic and acidic residues" evidence="4">
    <location>
        <begin position="1"/>
        <end position="16"/>
    </location>
</feature>
<evidence type="ECO:0000259" key="5">
    <source>
        <dbReference type="PROSITE" id="PS50830"/>
    </source>
</evidence>
<dbReference type="InterPro" id="IPR035437">
    <property type="entry name" value="SNase_OB-fold_sf"/>
</dbReference>
<dbReference type="EMBL" id="VDUY01000011">
    <property type="protein sequence ID" value="TXL61786.1"/>
    <property type="molecule type" value="Genomic_DNA"/>
</dbReference>
<protein>
    <submittedName>
        <fullName evidence="6">Nuclease</fullName>
    </submittedName>
</protein>
<evidence type="ECO:0000313" key="6">
    <source>
        <dbReference type="EMBL" id="TXL61786.1"/>
    </source>
</evidence>
<dbReference type="PANTHER" id="PTHR12302:SF3">
    <property type="entry name" value="SERINE_THREONINE-PROTEIN KINASE 31"/>
    <property type="match status" value="1"/>
</dbReference>
<gene>
    <name evidence="6" type="ORF">FHP08_18120</name>
</gene>
<dbReference type="InterPro" id="IPR016071">
    <property type="entry name" value="Staphylococal_nuclease_OB-fold"/>
</dbReference>
<dbReference type="GO" id="GO:0016787">
    <property type="term" value="F:hydrolase activity"/>
    <property type="evidence" value="ECO:0007669"/>
    <property type="project" value="UniProtKB-KW"/>
</dbReference>
<feature type="region of interest" description="Disordered" evidence="4">
    <location>
        <begin position="184"/>
        <end position="216"/>
    </location>
</feature>
<proteinExistence type="predicted"/>
<organism evidence="6 7">
    <name type="scientific">Zeimonas arvi</name>
    <dbReference type="NCBI Taxonomy" id="2498847"/>
    <lineage>
        <taxon>Bacteria</taxon>
        <taxon>Pseudomonadati</taxon>
        <taxon>Pseudomonadota</taxon>
        <taxon>Betaproteobacteria</taxon>
        <taxon>Burkholderiales</taxon>
        <taxon>Burkholderiaceae</taxon>
        <taxon>Zeimonas</taxon>
    </lineage>
</organism>
<dbReference type="Proteomes" id="UP000321548">
    <property type="component" value="Unassembled WGS sequence"/>
</dbReference>
<dbReference type="Pfam" id="PF00565">
    <property type="entry name" value="SNase"/>
    <property type="match status" value="1"/>
</dbReference>
<dbReference type="GO" id="GO:0004519">
    <property type="term" value="F:endonuclease activity"/>
    <property type="evidence" value="ECO:0007669"/>
    <property type="project" value="UniProtKB-KW"/>
</dbReference>
<evidence type="ECO:0000313" key="7">
    <source>
        <dbReference type="Proteomes" id="UP000321548"/>
    </source>
</evidence>
<evidence type="ECO:0000256" key="1">
    <source>
        <dbReference type="ARBA" id="ARBA00022722"/>
    </source>
</evidence>
<dbReference type="Gene3D" id="2.40.50.90">
    <property type="match status" value="1"/>
</dbReference>
<evidence type="ECO:0000256" key="2">
    <source>
        <dbReference type="ARBA" id="ARBA00022759"/>
    </source>
</evidence>
<dbReference type="SUPFAM" id="SSF50199">
    <property type="entry name" value="Staphylococcal nuclease"/>
    <property type="match status" value="1"/>
</dbReference>
<evidence type="ECO:0000256" key="3">
    <source>
        <dbReference type="ARBA" id="ARBA00022801"/>
    </source>
</evidence>
<dbReference type="OrthoDB" id="9805504at2"/>
<feature type="region of interest" description="Disordered" evidence="4">
    <location>
        <begin position="1"/>
        <end position="28"/>
    </location>
</feature>
<dbReference type="SMART" id="SM00318">
    <property type="entry name" value="SNc"/>
    <property type="match status" value="1"/>
</dbReference>
<sequence>MRPDLHVLARPARPERPGAGQRNQQGAHAFEHSGAGLPLIAARRAAARALLCLLALAFAPVGLPASAARSAASAPIAAVAVGVDDGDSFVARKQDGAKIRVRIAGIDAPEKSQPWAALARQRLRGLLVGREVRIKPLKTDPWGRYVAVIEVDGEDPALAMILNGLAWHFARYDRDLPPPLRPRYAQAEAQARERRAGLWQAPDPEPPWDFRKRNPR</sequence>
<accession>A0A5C8NKY9</accession>
<reference evidence="6 7" key="1">
    <citation type="submission" date="2019-06" db="EMBL/GenBank/DDBJ databases">
        <title>Quisquiliibacterium sp. nov., isolated from a maize field.</title>
        <authorList>
            <person name="Lin S.-Y."/>
            <person name="Tsai C.-F."/>
            <person name="Young C.-C."/>
        </authorList>
    </citation>
    <scope>NUCLEOTIDE SEQUENCE [LARGE SCALE GENOMIC DNA]</scope>
    <source>
        <strain evidence="6 7">CC-CFT501</strain>
    </source>
</reference>
<feature type="domain" description="TNase-like" evidence="5">
    <location>
        <begin position="74"/>
        <end position="201"/>
    </location>
</feature>
<keyword evidence="1" id="KW-0540">Nuclease</keyword>
<name>A0A5C8NKY9_9BURK</name>
<keyword evidence="2" id="KW-0255">Endonuclease</keyword>
<evidence type="ECO:0000256" key="4">
    <source>
        <dbReference type="SAM" id="MobiDB-lite"/>
    </source>
</evidence>
<dbReference type="AlphaFoldDB" id="A0A5C8NKY9"/>
<dbReference type="PROSITE" id="PS50830">
    <property type="entry name" value="TNASE_3"/>
    <property type="match status" value="1"/>
</dbReference>
<keyword evidence="3" id="KW-0378">Hydrolase</keyword>
<comment type="caution">
    <text evidence="6">The sequence shown here is derived from an EMBL/GenBank/DDBJ whole genome shotgun (WGS) entry which is preliminary data.</text>
</comment>
<keyword evidence="7" id="KW-1185">Reference proteome</keyword>
<dbReference type="PANTHER" id="PTHR12302">
    <property type="entry name" value="EBNA2 BINDING PROTEIN P100"/>
    <property type="match status" value="1"/>
</dbReference>